<dbReference type="EMBL" id="SDMP01000014">
    <property type="protein sequence ID" value="RYR11461.1"/>
    <property type="molecule type" value="Genomic_DNA"/>
</dbReference>
<evidence type="ECO:0000313" key="2">
    <source>
        <dbReference type="EMBL" id="RYR11461.1"/>
    </source>
</evidence>
<feature type="region of interest" description="Disordered" evidence="1">
    <location>
        <begin position="210"/>
        <end position="243"/>
    </location>
</feature>
<organism evidence="2 3">
    <name type="scientific">Arachis hypogaea</name>
    <name type="common">Peanut</name>
    <dbReference type="NCBI Taxonomy" id="3818"/>
    <lineage>
        <taxon>Eukaryota</taxon>
        <taxon>Viridiplantae</taxon>
        <taxon>Streptophyta</taxon>
        <taxon>Embryophyta</taxon>
        <taxon>Tracheophyta</taxon>
        <taxon>Spermatophyta</taxon>
        <taxon>Magnoliopsida</taxon>
        <taxon>eudicotyledons</taxon>
        <taxon>Gunneridae</taxon>
        <taxon>Pentapetalae</taxon>
        <taxon>rosids</taxon>
        <taxon>fabids</taxon>
        <taxon>Fabales</taxon>
        <taxon>Fabaceae</taxon>
        <taxon>Papilionoideae</taxon>
        <taxon>50 kb inversion clade</taxon>
        <taxon>dalbergioids sensu lato</taxon>
        <taxon>Dalbergieae</taxon>
        <taxon>Pterocarpus clade</taxon>
        <taxon>Arachis</taxon>
    </lineage>
</organism>
<proteinExistence type="predicted"/>
<dbReference type="Proteomes" id="UP000289738">
    <property type="component" value="Chromosome B04"/>
</dbReference>
<feature type="compositionally biased region" description="Gly residues" evidence="1">
    <location>
        <begin position="220"/>
        <end position="243"/>
    </location>
</feature>
<evidence type="ECO:0000313" key="3">
    <source>
        <dbReference type="Proteomes" id="UP000289738"/>
    </source>
</evidence>
<evidence type="ECO:0000256" key="1">
    <source>
        <dbReference type="SAM" id="MobiDB-lite"/>
    </source>
</evidence>
<name>A0A444ZBA0_ARAHY</name>
<feature type="compositionally biased region" description="Acidic residues" evidence="1">
    <location>
        <begin position="210"/>
        <end position="219"/>
    </location>
</feature>
<protein>
    <recommendedName>
        <fullName evidence="4">Aminotransferase-like plant mobile domain-containing protein</fullName>
    </recommendedName>
</protein>
<accession>A0A444ZBA0</accession>
<evidence type="ECO:0008006" key="4">
    <source>
        <dbReference type="Google" id="ProtNLM"/>
    </source>
</evidence>
<dbReference type="AlphaFoldDB" id="A0A444ZBA0"/>
<keyword evidence="3" id="KW-1185">Reference proteome</keyword>
<gene>
    <name evidence="2" type="ORF">Ahy_B04g068983</name>
</gene>
<reference evidence="2 3" key="1">
    <citation type="submission" date="2019-01" db="EMBL/GenBank/DDBJ databases">
        <title>Sequencing of cultivated peanut Arachis hypogaea provides insights into genome evolution and oil improvement.</title>
        <authorList>
            <person name="Chen X."/>
        </authorList>
    </citation>
    <scope>NUCLEOTIDE SEQUENCE [LARGE SCALE GENOMIC DNA]</scope>
    <source>
        <strain evidence="3">cv. Fuhuasheng</strain>
        <tissue evidence="2">Leaves</tissue>
    </source>
</reference>
<sequence>MFRPRGFDTIFWLLASRYLPSSDQKGPRVIATRLRLNRLGVDDIQYNTLEVIQSTTALIYFASIERHQVDRILSQLRKIQHIPEPAINIDFLLSKDGRGPTQWFPEDQRHQSVLEFQLVLDPRPSAMYLDWWFRVACRFFSHDRLLVDPHQGGIPADAPVRDHITALARQQEPNVPDNRCRITCEHVGTRYSQPMVTGFEDVLVLDEEQDIDDDDDDDGSNGGGGIGGGGFDWGWGGGSSGSGGGVSGSSYGVGGGNTRWGGAGGFVGPRGEGAGGLHLVVVPRVGGGSSQVETSTLFSDFGSPRQMGQVFGAGSDFLPRLPNLSAQVVIIGHNLREV</sequence>
<comment type="caution">
    <text evidence="2">The sequence shown here is derived from an EMBL/GenBank/DDBJ whole genome shotgun (WGS) entry which is preliminary data.</text>
</comment>